<dbReference type="CDD" id="cd05254">
    <property type="entry name" value="dTDP_HR_like_SDR_e"/>
    <property type="match status" value="1"/>
</dbReference>
<dbReference type="NCBIfam" id="TIGR01214">
    <property type="entry name" value="rmlD"/>
    <property type="match status" value="1"/>
</dbReference>
<dbReference type="UniPathway" id="UPA00124"/>
<evidence type="ECO:0000313" key="9">
    <source>
        <dbReference type="Proteomes" id="UP000242219"/>
    </source>
</evidence>
<dbReference type="PANTHER" id="PTHR10491:SF4">
    <property type="entry name" value="METHIONINE ADENOSYLTRANSFERASE 2 SUBUNIT BETA"/>
    <property type="match status" value="1"/>
</dbReference>
<dbReference type="PANTHER" id="PTHR10491">
    <property type="entry name" value="DTDP-4-DEHYDRORHAMNOSE REDUCTASE"/>
    <property type="match status" value="1"/>
</dbReference>
<dbReference type="GO" id="GO:0005829">
    <property type="term" value="C:cytosol"/>
    <property type="evidence" value="ECO:0007669"/>
    <property type="project" value="TreeGrafter"/>
</dbReference>
<dbReference type="Gene3D" id="3.40.50.720">
    <property type="entry name" value="NAD(P)-binding Rossmann-like Domain"/>
    <property type="match status" value="1"/>
</dbReference>
<keyword evidence="9" id="KW-1185">Reference proteome</keyword>
<feature type="domain" description="RmlD-like substrate binding" evidence="7">
    <location>
        <begin position="1"/>
        <end position="283"/>
    </location>
</feature>
<dbReference type="EMBL" id="MJUW02000122">
    <property type="protein sequence ID" value="OQD44611.1"/>
    <property type="molecule type" value="Genomic_DNA"/>
</dbReference>
<dbReference type="AlphaFoldDB" id="A0A1V6LWU1"/>
<dbReference type="SUPFAM" id="SSF51735">
    <property type="entry name" value="NAD(P)-binding Rossmann-fold domains"/>
    <property type="match status" value="1"/>
</dbReference>
<sequence>MKILVLGSQGMLGRDLVSRLPGFTLTTVPPFTVIGANHAQVDITQSLDTSRFIAQERPDVIVNCAAFTNVDACETYVAEAFAVNTTGAKNIAIAGKEAGAKIIHISTDYVFDGTKNGSYVETDHPNPLSIYGKSKYKGELAIQETIGTYAIIRTSWLYGQYKKNFVTTMLDMGNRNHSVSVVTDQFGTSTYTADLSYAIWIIISKNLQGIYHVANTGTCSRYEWAKKIFELTGDQVSVCPVKTGDYKRAATVPQNSSLNCSKYTMASGYTMRSWQEALKEYLGTLGTCSFRYPNAL</sequence>
<comment type="catalytic activity">
    <reaction evidence="5">
        <text>dTDP-beta-L-rhamnose + NADP(+) = dTDP-4-dehydro-beta-L-rhamnose + NADPH + H(+)</text>
        <dbReference type="Rhea" id="RHEA:21796"/>
        <dbReference type="ChEBI" id="CHEBI:15378"/>
        <dbReference type="ChEBI" id="CHEBI:57510"/>
        <dbReference type="ChEBI" id="CHEBI:57783"/>
        <dbReference type="ChEBI" id="CHEBI:58349"/>
        <dbReference type="ChEBI" id="CHEBI:62830"/>
        <dbReference type="EC" id="1.1.1.133"/>
    </reaction>
</comment>
<dbReference type="InterPro" id="IPR029903">
    <property type="entry name" value="RmlD-like-bd"/>
</dbReference>
<dbReference type="Pfam" id="PF04321">
    <property type="entry name" value="RmlD_sub_bind"/>
    <property type="match status" value="1"/>
</dbReference>
<evidence type="ECO:0000256" key="2">
    <source>
        <dbReference type="ARBA" id="ARBA00010944"/>
    </source>
</evidence>
<comment type="similarity">
    <text evidence="2 6">Belongs to the dTDP-4-dehydrorhamnose reductase family.</text>
</comment>
<dbReference type="InterPro" id="IPR036291">
    <property type="entry name" value="NAD(P)-bd_dom_sf"/>
</dbReference>
<gene>
    <name evidence="8" type="ORF">BIY37_12935</name>
</gene>
<dbReference type="InterPro" id="IPR005913">
    <property type="entry name" value="dTDP_dehydrorham_reduct"/>
</dbReference>
<accession>A0A1V6LWU1</accession>
<evidence type="ECO:0000259" key="7">
    <source>
        <dbReference type="Pfam" id="PF04321"/>
    </source>
</evidence>
<evidence type="ECO:0000256" key="1">
    <source>
        <dbReference type="ARBA" id="ARBA00004781"/>
    </source>
</evidence>
<dbReference type="Proteomes" id="UP000242219">
    <property type="component" value="Unassembled WGS sequence"/>
</dbReference>
<dbReference type="GO" id="GO:0008831">
    <property type="term" value="F:dTDP-4-dehydrorhamnose reductase activity"/>
    <property type="evidence" value="ECO:0007669"/>
    <property type="project" value="UniProtKB-EC"/>
</dbReference>
<organism evidence="8 9">
    <name type="scientific">Candidatus Brocadia sapporoensis</name>
    <dbReference type="NCBI Taxonomy" id="392547"/>
    <lineage>
        <taxon>Bacteria</taxon>
        <taxon>Pseudomonadati</taxon>
        <taxon>Planctomycetota</taxon>
        <taxon>Candidatus Brocadiia</taxon>
        <taxon>Candidatus Brocadiales</taxon>
        <taxon>Candidatus Brocadiaceae</taxon>
        <taxon>Candidatus Brocadia</taxon>
    </lineage>
</organism>
<comment type="pathway">
    <text evidence="1 6">Carbohydrate biosynthesis; dTDP-L-rhamnose biosynthesis.</text>
</comment>
<evidence type="ECO:0000256" key="6">
    <source>
        <dbReference type="RuleBase" id="RU364082"/>
    </source>
</evidence>
<protein>
    <recommendedName>
        <fullName evidence="4 6">dTDP-4-dehydrorhamnose reductase</fullName>
        <ecNumber evidence="3 6">1.1.1.133</ecNumber>
    </recommendedName>
</protein>
<name>A0A1V6LWU1_9BACT</name>
<evidence type="ECO:0000313" key="8">
    <source>
        <dbReference type="EMBL" id="OQD44611.1"/>
    </source>
</evidence>
<dbReference type="GO" id="GO:0019305">
    <property type="term" value="P:dTDP-rhamnose biosynthetic process"/>
    <property type="evidence" value="ECO:0007669"/>
    <property type="project" value="UniProtKB-UniPathway"/>
</dbReference>
<dbReference type="Gene3D" id="3.90.25.10">
    <property type="entry name" value="UDP-galactose 4-epimerase, domain 1"/>
    <property type="match status" value="1"/>
</dbReference>
<dbReference type="EC" id="1.1.1.133" evidence="3 6"/>
<keyword evidence="6" id="KW-0560">Oxidoreductase</keyword>
<evidence type="ECO:0000256" key="4">
    <source>
        <dbReference type="ARBA" id="ARBA00017099"/>
    </source>
</evidence>
<evidence type="ECO:0000256" key="5">
    <source>
        <dbReference type="ARBA" id="ARBA00048200"/>
    </source>
</evidence>
<proteinExistence type="inferred from homology"/>
<keyword evidence="6" id="KW-0521">NADP</keyword>
<comment type="caution">
    <text evidence="8">The sequence shown here is derived from an EMBL/GenBank/DDBJ whole genome shotgun (WGS) entry which is preliminary data.</text>
</comment>
<comment type="function">
    <text evidence="6">Catalyzes the reduction of dTDP-6-deoxy-L-lyxo-4-hexulose to yield dTDP-L-rhamnose.</text>
</comment>
<evidence type="ECO:0000256" key="3">
    <source>
        <dbReference type="ARBA" id="ARBA00012929"/>
    </source>
</evidence>
<reference evidence="8 9" key="1">
    <citation type="journal article" date="2016" name="Genome Announc.">
        <title>Draft Genome Sequence of the Anaerobic Ammonium-Oxidizing Bacterium 'Candidatus Brocadia sp. 40'.</title>
        <authorList>
            <person name="Ali M."/>
            <person name="Haroon M.F."/>
            <person name="Narita Y."/>
            <person name="Zhang L."/>
            <person name="Rangel Shaw D."/>
            <person name="Okabe S."/>
            <person name="Saikaly P.E."/>
        </authorList>
    </citation>
    <scope>NUCLEOTIDE SEQUENCE [LARGE SCALE GENOMIC DNA]</scope>
    <source>
        <strain evidence="8 9">40</strain>
    </source>
</reference>
<dbReference type="RefSeq" id="WP_070068232.1">
    <property type="nucleotide sequence ID" value="NZ_MJUW02000122.1"/>
</dbReference>